<dbReference type="eggNOG" id="COG4067">
    <property type="taxonomic scope" value="Bacteria"/>
</dbReference>
<sequence length="150" mass="17249">MIEGEYMKNKKVVGAVELCDLPAFTITDLNVRVDTGAATSSLHVDNIEEFDVDDELWIRFDIHPDIHNVDRVVRREVKVEGKKRVKSSTATREKRYVIVTPIIMDSVQWDIQLTLTDRSEMTYLMLLGREAMSGHFLVDPEHEFLLTGKD</sequence>
<dbReference type="InterPro" id="IPR008503">
    <property type="entry name" value="Asp_endopeptidase"/>
</dbReference>
<gene>
    <name evidence="2" type="ordered locus">ambt_00290</name>
</gene>
<dbReference type="GO" id="GO:0008233">
    <property type="term" value="F:peptidase activity"/>
    <property type="evidence" value="ECO:0007669"/>
    <property type="project" value="UniProtKB-KW"/>
</dbReference>
<proteinExistence type="predicted"/>
<evidence type="ECO:0000259" key="1">
    <source>
        <dbReference type="Pfam" id="PF05618"/>
    </source>
</evidence>
<keyword evidence="2" id="KW-0378">Hydrolase</keyword>
<protein>
    <submittedName>
        <fullName evidence="2">Aspartyl protease</fullName>
    </submittedName>
</protein>
<evidence type="ECO:0000313" key="3">
    <source>
        <dbReference type="Proteomes" id="UP000000683"/>
    </source>
</evidence>
<evidence type="ECO:0000313" key="2">
    <source>
        <dbReference type="EMBL" id="AEF01620.1"/>
    </source>
</evidence>
<organism evidence="2 3">
    <name type="scientific">Alteromonas naphthalenivorans</name>
    <dbReference type="NCBI Taxonomy" id="715451"/>
    <lineage>
        <taxon>Bacteria</taxon>
        <taxon>Pseudomonadati</taxon>
        <taxon>Pseudomonadota</taxon>
        <taxon>Gammaproteobacteria</taxon>
        <taxon>Alteromonadales</taxon>
        <taxon>Alteromonadaceae</taxon>
        <taxon>Alteromonas/Salinimonas group</taxon>
        <taxon>Alteromonas</taxon>
    </lineage>
</organism>
<dbReference type="InterPro" id="IPR021109">
    <property type="entry name" value="Peptidase_aspartic_dom_sf"/>
</dbReference>
<accession>F5ZA06</accession>
<name>F5ZA06_ALTNA</name>
<dbReference type="PANTHER" id="PTHR38037">
    <property type="entry name" value="ZN_PROTEASE DOMAIN-CONTAINING PROTEIN"/>
    <property type="match status" value="1"/>
</dbReference>
<keyword evidence="3" id="KW-1185">Reference proteome</keyword>
<dbReference type="GO" id="GO:0006508">
    <property type="term" value="P:proteolysis"/>
    <property type="evidence" value="ECO:0007669"/>
    <property type="project" value="UniProtKB-KW"/>
</dbReference>
<dbReference type="PANTHER" id="PTHR38037:SF2">
    <property type="entry name" value="ATP-DEPENDENT ZINC PROTEASE DOMAIN-CONTAINING PROTEIN-RELATED"/>
    <property type="match status" value="1"/>
</dbReference>
<dbReference type="EMBL" id="CP002339">
    <property type="protein sequence ID" value="AEF01620.1"/>
    <property type="molecule type" value="Genomic_DNA"/>
</dbReference>
<dbReference type="AlphaFoldDB" id="F5ZA06"/>
<dbReference type="Proteomes" id="UP000000683">
    <property type="component" value="Chromosome"/>
</dbReference>
<feature type="domain" description="Retropepsin-like aspartic endopeptidase" evidence="1">
    <location>
        <begin position="12"/>
        <end position="145"/>
    </location>
</feature>
<dbReference type="SUPFAM" id="SSF50630">
    <property type="entry name" value="Acid proteases"/>
    <property type="match status" value="1"/>
</dbReference>
<dbReference type="HOGENOM" id="CLU_099424_1_1_6"/>
<dbReference type="KEGG" id="alt:ambt_00290"/>
<dbReference type="Gene3D" id="2.40.70.10">
    <property type="entry name" value="Acid Proteases"/>
    <property type="match status" value="1"/>
</dbReference>
<dbReference type="Pfam" id="PF05618">
    <property type="entry name" value="Zn_protease"/>
    <property type="match status" value="1"/>
</dbReference>
<keyword evidence="2" id="KW-0645">Protease</keyword>
<reference evidence="2 3" key="1">
    <citation type="journal article" date="2011" name="J. Bacteriol.">
        <title>Complete genome sequence of the polycyclic aromatic hydrocarbon-degrading bacterium Alteromonas sp. strain SN2.</title>
        <authorList>
            <person name="Jin H.M."/>
            <person name="Jeong H."/>
            <person name="Moon E.J."/>
            <person name="Math R.K."/>
            <person name="Lee K."/>
            <person name="Kim H.J."/>
            <person name="Jeon C.O."/>
            <person name="Oh T.K."/>
            <person name="Kim J.F."/>
        </authorList>
    </citation>
    <scope>NUCLEOTIDE SEQUENCE [LARGE SCALE GENOMIC DNA]</scope>
    <source>
        <strain evidence="3">JCM 17741 / KACC 18427 / KCTC 11700BP / SN2</strain>
    </source>
</reference>